<keyword evidence="9" id="KW-1185">Reference proteome</keyword>
<dbReference type="EMBL" id="LNIX01000073">
    <property type="protein sequence ID" value="OXA36781.1"/>
    <property type="molecule type" value="Genomic_DNA"/>
</dbReference>
<dbReference type="GO" id="GO:0052689">
    <property type="term" value="F:carboxylic ester hydrolase activity"/>
    <property type="evidence" value="ECO:0007669"/>
    <property type="project" value="UniProtKB-KW"/>
</dbReference>
<dbReference type="PANTHER" id="PTHR43142">
    <property type="entry name" value="CARBOXYLIC ESTER HYDROLASE"/>
    <property type="match status" value="1"/>
</dbReference>
<feature type="domain" description="Carboxylesterase type B" evidence="7">
    <location>
        <begin position="62"/>
        <end position="582"/>
    </location>
</feature>
<organism evidence="8 9">
    <name type="scientific">Folsomia candida</name>
    <name type="common">Springtail</name>
    <dbReference type="NCBI Taxonomy" id="158441"/>
    <lineage>
        <taxon>Eukaryota</taxon>
        <taxon>Metazoa</taxon>
        <taxon>Ecdysozoa</taxon>
        <taxon>Arthropoda</taxon>
        <taxon>Hexapoda</taxon>
        <taxon>Collembola</taxon>
        <taxon>Entomobryomorpha</taxon>
        <taxon>Isotomoidea</taxon>
        <taxon>Isotomidae</taxon>
        <taxon>Proisotominae</taxon>
        <taxon>Folsomia</taxon>
    </lineage>
</organism>
<comment type="similarity">
    <text evidence="1">Belongs to the type-B carboxylesterase/lipase family.</text>
</comment>
<evidence type="ECO:0000256" key="4">
    <source>
        <dbReference type="ARBA" id="ARBA00023180"/>
    </source>
</evidence>
<feature type="region of interest" description="Disordered" evidence="5">
    <location>
        <begin position="593"/>
        <end position="615"/>
    </location>
</feature>
<dbReference type="OrthoDB" id="19653at2759"/>
<protein>
    <submittedName>
        <fullName evidence="8">Venom carboxylesterase-6</fullName>
    </submittedName>
</protein>
<evidence type="ECO:0000259" key="7">
    <source>
        <dbReference type="Pfam" id="PF00135"/>
    </source>
</evidence>
<dbReference type="SUPFAM" id="SSF53474">
    <property type="entry name" value="alpha/beta-Hydrolases"/>
    <property type="match status" value="1"/>
</dbReference>
<evidence type="ECO:0000256" key="6">
    <source>
        <dbReference type="SAM" id="SignalP"/>
    </source>
</evidence>
<dbReference type="Pfam" id="PF00135">
    <property type="entry name" value="COesterase"/>
    <property type="match status" value="1"/>
</dbReference>
<dbReference type="PANTHER" id="PTHR43142:SF1">
    <property type="entry name" value="CARBOXYLIC ESTER HYDROLASE"/>
    <property type="match status" value="1"/>
</dbReference>
<evidence type="ECO:0000256" key="2">
    <source>
        <dbReference type="ARBA" id="ARBA00022487"/>
    </source>
</evidence>
<keyword evidence="3" id="KW-0378">Hydrolase</keyword>
<proteinExistence type="inferred from homology"/>
<dbReference type="InterPro" id="IPR029058">
    <property type="entry name" value="AB_hydrolase_fold"/>
</dbReference>
<dbReference type="OMA" id="HQGAFMF"/>
<dbReference type="InterPro" id="IPR002018">
    <property type="entry name" value="CarbesteraseB"/>
</dbReference>
<keyword evidence="2" id="KW-0719">Serine esterase</keyword>
<evidence type="ECO:0000256" key="5">
    <source>
        <dbReference type="SAM" id="MobiDB-lite"/>
    </source>
</evidence>
<reference evidence="8 9" key="1">
    <citation type="submission" date="2015-12" db="EMBL/GenBank/DDBJ databases">
        <title>The genome of Folsomia candida.</title>
        <authorList>
            <person name="Faddeeva A."/>
            <person name="Derks M.F."/>
            <person name="Anvar Y."/>
            <person name="Smit S."/>
            <person name="Van Straalen N."/>
            <person name="Roelofs D."/>
        </authorList>
    </citation>
    <scope>NUCLEOTIDE SEQUENCE [LARGE SCALE GENOMIC DNA]</scope>
    <source>
        <strain evidence="8 9">VU population</strain>
        <tissue evidence="8">Whole body</tissue>
    </source>
</reference>
<comment type="caution">
    <text evidence="8">The sequence shown here is derived from an EMBL/GenBank/DDBJ whole genome shotgun (WGS) entry which is preliminary data.</text>
</comment>
<dbReference type="AlphaFoldDB" id="A0A226CWM9"/>
<feature type="signal peptide" evidence="6">
    <location>
        <begin position="1"/>
        <end position="20"/>
    </location>
</feature>
<evidence type="ECO:0000313" key="9">
    <source>
        <dbReference type="Proteomes" id="UP000198287"/>
    </source>
</evidence>
<dbReference type="Proteomes" id="UP000198287">
    <property type="component" value="Unassembled WGS sequence"/>
</dbReference>
<evidence type="ECO:0000256" key="3">
    <source>
        <dbReference type="ARBA" id="ARBA00022801"/>
    </source>
</evidence>
<evidence type="ECO:0000256" key="1">
    <source>
        <dbReference type="ARBA" id="ARBA00005964"/>
    </source>
</evidence>
<gene>
    <name evidence="8" type="ORF">Fcan01_28441</name>
</gene>
<feature type="chain" id="PRO_5012714174" evidence="6">
    <location>
        <begin position="21"/>
        <end position="615"/>
    </location>
</feature>
<dbReference type="STRING" id="158441.A0A226CWM9"/>
<keyword evidence="6" id="KW-0732">Signal</keyword>
<feature type="compositionally biased region" description="Polar residues" evidence="5">
    <location>
        <begin position="593"/>
        <end position="607"/>
    </location>
</feature>
<keyword evidence="4" id="KW-0325">Glycoprotein</keyword>
<dbReference type="Gene3D" id="3.40.50.1820">
    <property type="entry name" value="alpha/beta hydrolase"/>
    <property type="match status" value="1"/>
</dbReference>
<evidence type="ECO:0000313" key="8">
    <source>
        <dbReference type="EMBL" id="OXA36781.1"/>
    </source>
</evidence>
<dbReference type="PROSITE" id="PS00941">
    <property type="entry name" value="CARBOXYLESTERASE_B_2"/>
    <property type="match status" value="1"/>
</dbReference>
<sequence length="615" mass="67929">MKLVILPIVAVLFLSGSGNGQEGGNVTSSTTVVTTSTTTTTAQQIPQAVASTPATPVVKLGPVVTTKSGQLRPLVLTSRQGREYYAFQGVPFANPPVQFQRFKVPAPVTPWEGVLNATKFAPPCVQYNVLIDEIEGDEDCLYLNIFTPKLQDKSNPGENKFPVMVFIHQGAFMFGSAQDYEAKYMMDSDVILITLAYRLGSFGFLNTEGNMGLKDQLIALQWIQDNIEVFNGEKSLVTIMGESAGAASVHYHILSEKSKGLFSRGISMSGTALSPWAFTRNPRANAIKLATMLNCPTSVMYELFICLQDVNATTLAQKHKDFFEWGTDPIAPFAPSVEVSVEKEGVFIDESPYALMKKGQINDAPWMVGVVEGVCLLDAWSVLADKQLIAEMNVDWHRIAPLAYTYRDTALEPDAVSNQIRAFYFGSKAIGNETATNLTNLYSDRLFNHGMRSALLLHGKNNEAVPLYLYTVAYQGAQSHLKFLHIEEKLGVSEGDELQYLFNMGRFSEIGKGHPDQDFSDKMIKLFVSFAREGKPTGTWSPTEWTQMSLQQVSGDEALMFYQLDKTASFIAEPFADRMSFWDNLPLNELGNEVSSPQRRSDLSASGLSMADLMK</sequence>
<dbReference type="InterPro" id="IPR019819">
    <property type="entry name" value="Carboxylesterase_B_CS"/>
</dbReference>
<name>A0A226CWM9_FOLCA</name>
<accession>A0A226CWM9</accession>